<dbReference type="EMBL" id="JANBPY010000752">
    <property type="protein sequence ID" value="KAJ1963980.1"/>
    <property type="molecule type" value="Genomic_DNA"/>
</dbReference>
<feature type="domain" description="Tim10-like" evidence="13">
    <location>
        <begin position="18"/>
        <end position="79"/>
    </location>
</feature>
<accession>A0A9W8E6W0</accession>
<proteinExistence type="inferred from homology"/>
<dbReference type="GO" id="GO:0015031">
    <property type="term" value="P:protein transport"/>
    <property type="evidence" value="ECO:0007669"/>
    <property type="project" value="UniProtKB-KW"/>
</dbReference>
<organism evidence="14 15">
    <name type="scientific">Dispira parvispora</name>
    <dbReference type="NCBI Taxonomy" id="1520584"/>
    <lineage>
        <taxon>Eukaryota</taxon>
        <taxon>Fungi</taxon>
        <taxon>Fungi incertae sedis</taxon>
        <taxon>Zoopagomycota</taxon>
        <taxon>Kickxellomycotina</taxon>
        <taxon>Dimargaritomycetes</taxon>
        <taxon>Dimargaritales</taxon>
        <taxon>Dimargaritaceae</taxon>
        <taxon>Dispira</taxon>
    </lineage>
</organism>
<keyword evidence="4" id="KW-0479">Metal-binding</keyword>
<keyword evidence="7 12" id="KW-0653">Protein transport</keyword>
<keyword evidence="6" id="KW-0862">Zinc</keyword>
<comment type="similarity">
    <text evidence="2 12">Belongs to the small Tim family.</text>
</comment>
<dbReference type="Pfam" id="PF02953">
    <property type="entry name" value="zf-Tim10_DDP"/>
    <property type="match status" value="1"/>
</dbReference>
<keyword evidence="5 12" id="KW-0999">Mitochondrion inner membrane</keyword>
<evidence type="ECO:0000256" key="7">
    <source>
        <dbReference type="ARBA" id="ARBA00022927"/>
    </source>
</evidence>
<dbReference type="FunFam" id="1.10.287.810:FF:000001">
    <property type="entry name" value="mitochondrial import inner membrane translocase subunit TIM13"/>
    <property type="match status" value="1"/>
</dbReference>
<comment type="subunit">
    <text evidence="12">Heterohexamer.</text>
</comment>
<keyword evidence="3 12" id="KW-0813">Transport</keyword>
<dbReference type="Proteomes" id="UP001150925">
    <property type="component" value="Unassembled WGS sequence"/>
</dbReference>
<dbReference type="AlphaFoldDB" id="A0A9W8E6W0"/>
<dbReference type="GO" id="GO:0045039">
    <property type="term" value="P:protein insertion into mitochondrial inner membrane"/>
    <property type="evidence" value="ECO:0007669"/>
    <property type="project" value="UniProtKB-ARBA"/>
</dbReference>
<evidence type="ECO:0000256" key="9">
    <source>
        <dbReference type="ARBA" id="ARBA00023128"/>
    </source>
</evidence>
<evidence type="ECO:0000256" key="1">
    <source>
        <dbReference type="ARBA" id="ARBA00004137"/>
    </source>
</evidence>
<evidence type="ECO:0000256" key="10">
    <source>
        <dbReference type="ARBA" id="ARBA00023157"/>
    </source>
</evidence>
<keyword evidence="10 12" id="KW-1015">Disulfide bond</keyword>
<evidence type="ECO:0000259" key="13">
    <source>
        <dbReference type="Pfam" id="PF02953"/>
    </source>
</evidence>
<dbReference type="InterPro" id="IPR035427">
    <property type="entry name" value="Tim10-like_dom_sf"/>
</dbReference>
<evidence type="ECO:0000313" key="14">
    <source>
        <dbReference type="EMBL" id="KAJ1963980.1"/>
    </source>
</evidence>
<evidence type="ECO:0000256" key="12">
    <source>
        <dbReference type="RuleBase" id="RU367043"/>
    </source>
</evidence>
<name>A0A9W8E6W0_9FUNG</name>
<evidence type="ECO:0000256" key="4">
    <source>
        <dbReference type="ARBA" id="ARBA00022723"/>
    </source>
</evidence>
<dbReference type="OrthoDB" id="7813104at2759"/>
<sequence>MSMFSLDSSKTKKEELKQQIRSEFALANAQELINKMSEKCYSGCVPKPGKSLSRTETDCLSKCMKKYLEAWNMVSQAYTRRIQEESAKGSK</sequence>
<protein>
    <recommendedName>
        <fullName evidence="12">Mitochondrial import inner membrane translocase subunit</fullName>
    </recommendedName>
</protein>
<gene>
    <name evidence="14" type="primary">TIM13</name>
    <name evidence="14" type="ORF">IWQ62_003062</name>
</gene>
<keyword evidence="8 12" id="KW-0811">Translocation</keyword>
<keyword evidence="15" id="KW-1185">Reference proteome</keyword>
<keyword evidence="11 12" id="KW-0143">Chaperone</keyword>
<keyword evidence="5 12" id="KW-0472">Membrane</keyword>
<dbReference type="GO" id="GO:0042719">
    <property type="term" value="C:mitochondrial intermembrane space chaperone complex"/>
    <property type="evidence" value="ECO:0007669"/>
    <property type="project" value="UniProtKB-ARBA"/>
</dbReference>
<evidence type="ECO:0000256" key="2">
    <source>
        <dbReference type="ARBA" id="ARBA00006720"/>
    </source>
</evidence>
<dbReference type="GO" id="GO:0005743">
    <property type="term" value="C:mitochondrial inner membrane"/>
    <property type="evidence" value="ECO:0007669"/>
    <property type="project" value="UniProtKB-SubCell"/>
</dbReference>
<keyword evidence="9 12" id="KW-0496">Mitochondrion</keyword>
<evidence type="ECO:0000256" key="5">
    <source>
        <dbReference type="ARBA" id="ARBA00022792"/>
    </source>
</evidence>
<comment type="caution">
    <text evidence="14">The sequence shown here is derived from an EMBL/GenBank/DDBJ whole genome shotgun (WGS) entry which is preliminary data.</text>
</comment>
<evidence type="ECO:0000256" key="8">
    <source>
        <dbReference type="ARBA" id="ARBA00023010"/>
    </source>
</evidence>
<evidence type="ECO:0000256" key="11">
    <source>
        <dbReference type="ARBA" id="ARBA00023186"/>
    </source>
</evidence>
<evidence type="ECO:0000313" key="15">
    <source>
        <dbReference type="Proteomes" id="UP001150925"/>
    </source>
</evidence>
<comment type="domain">
    <text evidence="12">The twin CX3C motif contains 4 conserved Cys residues that form 2 disulfide bonds in the mitochondrial intermembrane space.</text>
</comment>
<reference evidence="14" key="1">
    <citation type="submission" date="2022-07" db="EMBL/GenBank/DDBJ databases">
        <title>Phylogenomic reconstructions and comparative analyses of Kickxellomycotina fungi.</title>
        <authorList>
            <person name="Reynolds N.K."/>
            <person name="Stajich J.E."/>
            <person name="Barry K."/>
            <person name="Grigoriev I.V."/>
            <person name="Crous P."/>
            <person name="Smith M.E."/>
        </authorList>
    </citation>
    <scope>NUCLEOTIDE SEQUENCE</scope>
    <source>
        <strain evidence="14">RSA 1196</strain>
    </source>
</reference>
<dbReference type="Gene3D" id="1.10.287.810">
    <property type="entry name" value="Mitochondrial import inner membrane translocase subunit tim13 like domains"/>
    <property type="match status" value="1"/>
</dbReference>
<evidence type="ECO:0000256" key="6">
    <source>
        <dbReference type="ARBA" id="ARBA00022833"/>
    </source>
</evidence>
<comment type="subcellular location">
    <subcellularLocation>
        <location evidence="1 12">Mitochondrion inner membrane</location>
        <topology evidence="1 12">Peripheral membrane protein</topology>
        <orientation evidence="1 12">Intermembrane side</orientation>
    </subcellularLocation>
</comment>
<comment type="function">
    <text evidence="12">Mitochondrial intermembrane chaperone that participates in the import and insertion of some multi-pass transmembrane proteins into the mitochondrial inner membrane. Also required for the transfer of beta-barrel precursors from the TOM complex to the sorting and assembly machinery (SAM complex) of the outer membrane. Acts as a chaperone-like protein that protects the hydrophobic precursors from aggregation and guide them through the mitochondrial intermembrane space.</text>
</comment>
<evidence type="ECO:0000256" key="3">
    <source>
        <dbReference type="ARBA" id="ARBA00022448"/>
    </source>
</evidence>
<dbReference type="SUPFAM" id="SSF144122">
    <property type="entry name" value="Tim10-like"/>
    <property type="match status" value="1"/>
</dbReference>
<dbReference type="GO" id="GO:0046872">
    <property type="term" value="F:metal ion binding"/>
    <property type="evidence" value="ECO:0007669"/>
    <property type="project" value="UniProtKB-KW"/>
</dbReference>
<dbReference type="InterPro" id="IPR004217">
    <property type="entry name" value="Tim10-like"/>
</dbReference>